<dbReference type="Pfam" id="PF14311">
    <property type="entry name" value="DUF4379"/>
    <property type="match status" value="1"/>
</dbReference>
<feature type="domain" description="Treble clef zinc finger" evidence="2">
    <location>
        <begin position="58"/>
        <end position="106"/>
    </location>
</feature>
<protein>
    <submittedName>
        <fullName evidence="3">DNA binding protien</fullName>
    </submittedName>
</protein>
<evidence type="ECO:0000313" key="3">
    <source>
        <dbReference type="EMBL" id="CAJ60034.1"/>
    </source>
</evidence>
<evidence type="ECO:0000259" key="2">
    <source>
        <dbReference type="Pfam" id="PF14311"/>
    </source>
</evidence>
<dbReference type="Proteomes" id="UP000000657">
    <property type="component" value="Chromosome"/>
</dbReference>
<organism evidence="3 4">
    <name type="scientific">Frankia alni (strain DSM 45986 / CECT 9034 / ACN14a)</name>
    <dbReference type="NCBI Taxonomy" id="326424"/>
    <lineage>
        <taxon>Bacteria</taxon>
        <taxon>Bacillati</taxon>
        <taxon>Actinomycetota</taxon>
        <taxon>Actinomycetes</taxon>
        <taxon>Frankiales</taxon>
        <taxon>Frankiaceae</taxon>
        <taxon>Frankia</taxon>
    </lineage>
</organism>
<dbReference type="HOGENOM" id="CLU_729097_0_0_11"/>
<name>Q0RQY9_FRAAA</name>
<dbReference type="Gene3D" id="3.40.960.10">
    <property type="entry name" value="VSR Endonuclease"/>
    <property type="match status" value="1"/>
</dbReference>
<accession>Q0RQY9</accession>
<dbReference type="InterPro" id="IPR025487">
    <property type="entry name" value="DUF4379"/>
</dbReference>
<proteinExistence type="predicted"/>
<sequence length="379" mass="42683">MPETGEWRKVTHHWRTEPKVRTGQLDACLVCAGHQVDETTSLKTWFPTLARELVSSVDAATLSPGSHDGGTARYEWRCLTNEKHPNWRSTILNRVNDTGCPRCRRRGVSDRQARIAAEIDSLGALIPPDDRLGGLPGGVPDLCSYQLDIPSDVRERYQWRYSKIEIDMLIDAGGRRIAVEYDGAAYHASRFRDDDEIERRKDGILRALGLPVIRVREQGLTTPVRKGLWVIEINRDEPWSVAVKIFDTVRKITGWMPTGLRSYRLGQANQGEVNAGNFLAAYREPRERGPRPPRSVSVPRPRRPRSTIPAGTKIGHLTVRSDAIFDKNSPPRSTQRWNYKVDCACGATNVSKTHADLTRNDGRRAKFCSRQCPLITASV</sequence>
<reference evidence="3 4" key="1">
    <citation type="journal article" date="2007" name="Genome Res.">
        <title>Genome characteristics of facultatively symbiotic Frankia sp. strains reflect host range and host plant biogeography.</title>
        <authorList>
            <person name="Normand P."/>
            <person name="Lapierre P."/>
            <person name="Tisa L.S."/>
            <person name="Gogarten J.P."/>
            <person name="Alloisio N."/>
            <person name="Bagnarol E."/>
            <person name="Bassi C.A."/>
            <person name="Berry A.M."/>
            <person name="Bickhart D.M."/>
            <person name="Choisne N."/>
            <person name="Couloux A."/>
            <person name="Cournoyer B."/>
            <person name="Cruveiller S."/>
            <person name="Daubin V."/>
            <person name="Demange N."/>
            <person name="Francino M.P."/>
            <person name="Goltsman E."/>
            <person name="Huang Y."/>
            <person name="Kopp O.R."/>
            <person name="Labarre L."/>
            <person name="Lapidus A."/>
            <person name="Lavire C."/>
            <person name="Marechal J."/>
            <person name="Martinez M."/>
            <person name="Mastronunzio J.E."/>
            <person name="Mullin B.C."/>
            <person name="Niemann J."/>
            <person name="Pujic P."/>
            <person name="Rawnsley T."/>
            <person name="Rouy Z."/>
            <person name="Schenowitz C."/>
            <person name="Sellstedt A."/>
            <person name="Tavares F."/>
            <person name="Tomkins J.P."/>
            <person name="Vallenet D."/>
            <person name="Valverde C."/>
            <person name="Wall L.G."/>
            <person name="Wang Y."/>
            <person name="Medigue C."/>
            <person name="Benson D.R."/>
        </authorList>
    </citation>
    <scope>NUCLEOTIDE SEQUENCE [LARGE SCALE GENOMIC DNA]</scope>
    <source>
        <strain evidence="4">DSM 45986 / CECT 9034 / ACN14a</strain>
    </source>
</reference>
<evidence type="ECO:0000256" key="1">
    <source>
        <dbReference type="SAM" id="MobiDB-lite"/>
    </source>
</evidence>
<evidence type="ECO:0000313" key="4">
    <source>
        <dbReference type="Proteomes" id="UP000000657"/>
    </source>
</evidence>
<feature type="region of interest" description="Disordered" evidence="1">
    <location>
        <begin position="281"/>
        <end position="309"/>
    </location>
</feature>
<dbReference type="AlphaFoldDB" id="Q0RQY9"/>
<dbReference type="EMBL" id="CT573213">
    <property type="protein sequence ID" value="CAJ60034.1"/>
    <property type="molecule type" value="Genomic_DNA"/>
</dbReference>
<dbReference type="eggNOG" id="COG1241">
    <property type="taxonomic scope" value="Bacteria"/>
</dbReference>
<gene>
    <name evidence="3" type="ordered locus">FRAAL1374</name>
</gene>
<keyword evidence="4" id="KW-1185">Reference proteome</keyword>
<dbReference type="KEGG" id="fal:FRAAL1374"/>